<keyword evidence="1" id="KW-1133">Transmembrane helix</keyword>
<dbReference type="EMBL" id="BAABBX010000001">
    <property type="protein sequence ID" value="GAA4182812.1"/>
    <property type="molecule type" value="Genomic_DNA"/>
</dbReference>
<keyword evidence="1" id="KW-0812">Transmembrane</keyword>
<proteinExistence type="predicted"/>
<organism evidence="2 3">
    <name type="scientific">Gryllotalpicola kribbensis</name>
    <dbReference type="NCBI Taxonomy" id="993084"/>
    <lineage>
        <taxon>Bacteria</taxon>
        <taxon>Bacillati</taxon>
        <taxon>Actinomycetota</taxon>
        <taxon>Actinomycetes</taxon>
        <taxon>Micrococcales</taxon>
        <taxon>Microbacteriaceae</taxon>
        <taxon>Gryllotalpicola</taxon>
    </lineage>
</organism>
<comment type="caution">
    <text evidence="2">The sequence shown here is derived from an EMBL/GenBank/DDBJ whole genome shotgun (WGS) entry which is preliminary data.</text>
</comment>
<feature type="transmembrane region" description="Helical" evidence="1">
    <location>
        <begin position="12"/>
        <end position="38"/>
    </location>
</feature>
<evidence type="ECO:0000313" key="2">
    <source>
        <dbReference type="EMBL" id="GAA4182812.1"/>
    </source>
</evidence>
<accession>A0ABP8AEZ4</accession>
<dbReference type="Proteomes" id="UP001500213">
    <property type="component" value="Unassembled WGS sequence"/>
</dbReference>
<sequence>MLLGKEFEMSVLLIAMTCVAAVACAATIAVFAVLMVVARSYDDGDR</sequence>
<reference evidence="3" key="1">
    <citation type="journal article" date="2019" name="Int. J. Syst. Evol. Microbiol.">
        <title>The Global Catalogue of Microorganisms (GCM) 10K type strain sequencing project: providing services to taxonomists for standard genome sequencing and annotation.</title>
        <authorList>
            <consortium name="The Broad Institute Genomics Platform"/>
            <consortium name="The Broad Institute Genome Sequencing Center for Infectious Disease"/>
            <person name="Wu L."/>
            <person name="Ma J."/>
        </authorList>
    </citation>
    <scope>NUCLEOTIDE SEQUENCE [LARGE SCALE GENOMIC DNA]</scope>
    <source>
        <strain evidence="3">JCM 17593</strain>
    </source>
</reference>
<name>A0ABP8AEZ4_9MICO</name>
<evidence type="ECO:0000256" key="1">
    <source>
        <dbReference type="SAM" id="Phobius"/>
    </source>
</evidence>
<evidence type="ECO:0000313" key="3">
    <source>
        <dbReference type="Proteomes" id="UP001500213"/>
    </source>
</evidence>
<keyword evidence="3" id="KW-1185">Reference proteome</keyword>
<gene>
    <name evidence="2" type="ORF">GCM10022288_01240</name>
</gene>
<keyword evidence="1" id="KW-0472">Membrane</keyword>
<protein>
    <submittedName>
        <fullName evidence="2">Uncharacterized protein</fullName>
    </submittedName>
</protein>
<dbReference type="PROSITE" id="PS51257">
    <property type="entry name" value="PROKAR_LIPOPROTEIN"/>
    <property type="match status" value="1"/>
</dbReference>